<evidence type="ECO:0000313" key="2">
    <source>
        <dbReference type="Proteomes" id="UP000179786"/>
    </source>
</evidence>
<dbReference type="STRING" id="1859457.BET10_15940"/>
<gene>
    <name evidence="1" type="ORF">BET10_15940</name>
</gene>
<reference evidence="1 2" key="1">
    <citation type="submission" date="2016-09" db="EMBL/GenBank/DDBJ databases">
        <title>Pseudoalteromonas amylolytica sp. nov., isolated from the surface seawater.</title>
        <authorList>
            <person name="Wu Y.-H."/>
            <person name="Cheng H."/>
            <person name="Jin X.-B."/>
            <person name="Wang C.-S."/>
            <person name="Xu X.-W."/>
        </authorList>
    </citation>
    <scope>NUCLEOTIDE SEQUENCE [LARGE SCALE GENOMIC DNA]</scope>
    <source>
        <strain evidence="1 2">JW1</strain>
    </source>
</reference>
<dbReference type="RefSeq" id="WP_070986244.1">
    <property type="nucleotide sequence ID" value="NZ_MKJU01000028.1"/>
</dbReference>
<dbReference type="AlphaFoldDB" id="A0A1S1MSX9"/>
<comment type="caution">
    <text evidence="1">The sequence shown here is derived from an EMBL/GenBank/DDBJ whole genome shotgun (WGS) entry which is preliminary data.</text>
</comment>
<name>A0A1S1MSX9_9GAMM</name>
<keyword evidence="2" id="KW-1185">Reference proteome</keyword>
<dbReference type="Gene3D" id="3.40.630.30">
    <property type="match status" value="1"/>
</dbReference>
<sequence>MSLSAKAIHHSYHDEHFTLHVMHPKFSEPDYHLVMRNQQRLRALFAGQADWPKPDMTLANNIAAMEHHLREFNDNIAYGFCVFDSEEKECIGSVYIDPSEVDGYDCELHYWLDNAWLALEPVLETNMLTWLKTQWGFSNPALVAREIPLKQWQEMKKAS</sequence>
<organism evidence="1 2">
    <name type="scientific">Pseudoalteromonas amylolytica</name>
    <dbReference type="NCBI Taxonomy" id="1859457"/>
    <lineage>
        <taxon>Bacteria</taxon>
        <taxon>Pseudomonadati</taxon>
        <taxon>Pseudomonadota</taxon>
        <taxon>Gammaproteobacteria</taxon>
        <taxon>Alteromonadales</taxon>
        <taxon>Pseudoalteromonadaceae</taxon>
        <taxon>Pseudoalteromonas</taxon>
    </lineage>
</organism>
<proteinExistence type="predicted"/>
<dbReference type="Proteomes" id="UP000179786">
    <property type="component" value="Unassembled WGS sequence"/>
</dbReference>
<accession>A0A1S1MSX9</accession>
<dbReference type="OrthoDB" id="1424091at2"/>
<evidence type="ECO:0008006" key="3">
    <source>
        <dbReference type="Google" id="ProtNLM"/>
    </source>
</evidence>
<dbReference type="EMBL" id="MKJU01000028">
    <property type="protein sequence ID" value="OHU89616.1"/>
    <property type="molecule type" value="Genomic_DNA"/>
</dbReference>
<evidence type="ECO:0000313" key="1">
    <source>
        <dbReference type="EMBL" id="OHU89616.1"/>
    </source>
</evidence>
<protein>
    <recommendedName>
        <fullName evidence="3">GNAT family N-acetyltransferase</fullName>
    </recommendedName>
</protein>